<comment type="caution">
    <text evidence="1">The sequence shown here is derived from an EMBL/GenBank/DDBJ whole genome shotgun (WGS) entry which is preliminary data.</text>
</comment>
<name>A0A819ZU42_9BILA</name>
<dbReference type="EMBL" id="CAJOAY010008077">
    <property type="protein sequence ID" value="CAF4179318.1"/>
    <property type="molecule type" value="Genomic_DNA"/>
</dbReference>
<accession>A0A819ZU42</accession>
<protein>
    <submittedName>
        <fullName evidence="1">Uncharacterized protein</fullName>
    </submittedName>
</protein>
<proteinExistence type="predicted"/>
<sequence length="79" mass="8612">MVSKQDLTTLENGDVAVSNTSFIIFNLTNGILTSNTDGANFYLKNQTGLEFPSYVLKRGKTQSSSDVSLFRASPEGTWS</sequence>
<evidence type="ECO:0000313" key="1">
    <source>
        <dbReference type="EMBL" id="CAF4179318.1"/>
    </source>
</evidence>
<reference evidence="1" key="1">
    <citation type="submission" date="2021-02" db="EMBL/GenBank/DDBJ databases">
        <authorList>
            <person name="Nowell W R."/>
        </authorList>
    </citation>
    <scope>NUCLEOTIDE SEQUENCE</scope>
</reference>
<dbReference type="Proteomes" id="UP000663881">
    <property type="component" value="Unassembled WGS sequence"/>
</dbReference>
<evidence type="ECO:0000313" key="2">
    <source>
        <dbReference type="Proteomes" id="UP000663881"/>
    </source>
</evidence>
<organism evidence="1 2">
    <name type="scientific">Adineta steineri</name>
    <dbReference type="NCBI Taxonomy" id="433720"/>
    <lineage>
        <taxon>Eukaryota</taxon>
        <taxon>Metazoa</taxon>
        <taxon>Spiralia</taxon>
        <taxon>Gnathifera</taxon>
        <taxon>Rotifera</taxon>
        <taxon>Eurotatoria</taxon>
        <taxon>Bdelloidea</taxon>
        <taxon>Adinetida</taxon>
        <taxon>Adinetidae</taxon>
        <taxon>Adineta</taxon>
    </lineage>
</organism>
<gene>
    <name evidence="1" type="ORF">OKA104_LOCUS39806</name>
</gene>
<dbReference type="AlphaFoldDB" id="A0A819ZU42"/>
<feature type="non-terminal residue" evidence="1">
    <location>
        <position position="1"/>
    </location>
</feature>